<dbReference type="RefSeq" id="WP_246278346.1">
    <property type="nucleotide sequence ID" value="NZ_BAABJB010000018.1"/>
</dbReference>
<comment type="caution">
    <text evidence="3">The sequence shown here is derived from an EMBL/GenBank/DDBJ whole genome shotgun (WGS) entry which is preliminary data.</text>
</comment>
<name>A0A6V8LAL6_9ACTN</name>
<sequence>MSDPLYRVFRPLVTPSVRLVCFPHAGGTATFFRTWADGLPGVEVMALRYAGRQDRLGDPFPASLAALADEVAESLTARLDAPLAFFGHSMGALLAFEVGTRLETRHGTSPVRLFVSGRPAPHRAEPTELHLADEAGLLAEVARLGNPDPLVFADPDLRALVLPALRDDYRLLETHRFAHSRVRATVVAYGGDRDPACGVRALPAWAELTTGGFAQRVFPGDHFYLVPCEPALVADVGERLRAALNEHASKPAAQRVESQ</sequence>
<dbReference type="Proteomes" id="UP000482960">
    <property type="component" value="Unassembled WGS sequence"/>
</dbReference>
<dbReference type="InterPro" id="IPR012223">
    <property type="entry name" value="TEII"/>
</dbReference>
<dbReference type="Gene3D" id="3.40.50.1820">
    <property type="entry name" value="alpha/beta hydrolase"/>
    <property type="match status" value="1"/>
</dbReference>
<reference evidence="3 4" key="2">
    <citation type="submission" date="2020-03" db="EMBL/GenBank/DDBJ databases">
        <authorList>
            <person name="Ichikawa N."/>
            <person name="Kimura A."/>
            <person name="Kitahashi Y."/>
            <person name="Uohara A."/>
        </authorList>
    </citation>
    <scope>NUCLEOTIDE SEQUENCE [LARGE SCALE GENOMIC DNA]</scope>
    <source>
        <strain evidence="3 4">NBRC 108638</strain>
    </source>
</reference>
<dbReference type="SUPFAM" id="SSF53474">
    <property type="entry name" value="alpha/beta-Hydrolases"/>
    <property type="match status" value="1"/>
</dbReference>
<organism evidence="3 4">
    <name type="scientific">Phytohabitans rumicis</name>
    <dbReference type="NCBI Taxonomy" id="1076125"/>
    <lineage>
        <taxon>Bacteria</taxon>
        <taxon>Bacillati</taxon>
        <taxon>Actinomycetota</taxon>
        <taxon>Actinomycetes</taxon>
        <taxon>Micromonosporales</taxon>
        <taxon>Micromonosporaceae</taxon>
    </lineage>
</organism>
<dbReference type="PANTHER" id="PTHR11487">
    <property type="entry name" value="THIOESTERASE"/>
    <property type="match status" value="1"/>
</dbReference>
<gene>
    <name evidence="3" type="ORF">Prum_078950</name>
</gene>
<dbReference type="GO" id="GO:0008610">
    <property type="term" value="P:lipid biosynthetic process"/>
    <property type="evidence" value="ECO:0007669"/>
    <property type="project" value="TreeGrafter"/>
</dbReference>
<dbReference type="PANTHER" id="PTHR11487:SF0">
    <property type="entry name" value="S-ACYL FATTY ACID SYNTHASE THIOESTERASE, MEDIUM CHAIN"/>
    <property type="match status" value="1"/>
</dbReference>
<proteinExistence type="inferred from homology"/>
<dbReference type="AlphaFoldDB" id="A0A6V8LAL6"/>
<dbReference type="InterPro" id="IPR029058">
    <property type="entry name" value="AB_hydrolase_fold"/>
</dbReference>
<evidence type="ECO:0000313" key="3">
    <source>
        <dbReference type="EMBL" id="GFJ94253.1"/>
    </source>
</evidence>
<evidence type="ECO:0000313" key="4">
    <source>
        <dbReference type="Proteomes" id="UP000482960"/>
    </source>
</evidence>
<accession>A0A6V8LAL6</accession>
<evidence type="ECO:0000259" key="2">
    <source>
        <dbReference type="Pfam" id="PF00975"/>
    </source>
</evidence>
<dbReference type="InterPro" id="IPR001031">
    <property type="entry name" value="Thioesterase"/>
</dbReference>
<feature type="domain" description="Thioesterase" evidence="2">
    <location>
        <begin position="18"/>
        <end position="227"/>
    </location>
</feature>
<dbReference type="EMBL" id="BLPG01000001">
    <property type="protein sequence ID" value="GFJ94253.1"/>
    <property type="molecule type" value="Genomic_DNA"/>
</dbReference>
<reference evidence="3 4" key="1">
    <citation type="submission" date="2020-03" db="EMBL/GenBank/DDBJ databases">
        <title>Whole genome shotgun sequence of Phytohabitans rumicis NBRC 108638.</title>
        <authorList>
            <person name="Komaki H."/>
            <person name="Tamura T."/>
        </authorList>
    </citation>
    <scope>NUCLEOTIDE SEQUENCE [LARGE SCALE GENOMIC DNA]</scope>
    <source>
        <strain evidence="3 4">NBRC 108638</strain>
    </source>
</reference>
<evidence type="ECO:0000256" key="1">
    <source>
        <dbReference type="ARBA" id="ARBA00007169"/>
    </source>
</evidence>
<comment type="similarity">
    <text evidence="1">Belongs to the thioesterase family.</text>
</comment>
<protein>
    <submittedName>
        <fullName evidence="3">Thioesterase</fullName>
    </submittedName>
</protein>
<dbReference type="Pfam" id="PF00975">
    <property type="entry name" value="Thioesterase"/>
    <property type="match status" value="1"/>
</dbReference>
<keyword evidence="4" id="KW-1185">Reference proteome</keyword>